<accession>A0A1H0K0R7</accession>
<protein>
    <submittedName>
        <fullName evidence="1">Uncharacterized protein</fullName>
    </submittedName>
</protein>
<dbReference type="Proteomes" id="UP000199691">
    <property type="component" value="Unassembled WGS sequence"/>
</dbReference>
<proteinExistence type="predicted"/>
<sequence length="1116" mass="116658">MVVFSPTDSPHLYAAPAPGVWVALYLPDPPAPPPASITLADAFAGPGTFVFSAAPGLDLGHHAGAVVAAVPLVLRDAHADRGIVWLTDPRRPGEGAQVIGLRTFLGVTVVSPGRGLPLVPGNLFLTVGNGVGVALDGDVVTLTPVAGAVLGFTGAAAPSSAVVEGPVTLPFSGTRAGSVVFGVSIARKQLLTDLRWGFQLLCPGVGGVRAQWYPLAEATAPDVVPFAASVDPSDPTNARLAGRTRLGFTTATELVSGFRTAHGGKVTLVPVTSGDHPAGLTLALGSPRTPSPPGFAFGPEGDFTVDAETELLCGLSATETMTVRGGPSGDRLRFTANRPAFAGDYPPPVATTLGVPIDPAAPALDDRYRTAWVAVVPAAGGTARYSAQPQGSPLYGFDTVVRPTSDELLGPVRPAVPVPHTDPFPLVPYGLAVPREYGPVISFGEEDIAGVEQFAVASTRRACLGPPGPASPSGADLQWTTTPAGLLASVDPASGAFTSVVLGVNRATGCWLAFNDPDPVLRQALQTSDLFLVAVDPKHLGAGRPSPAGAGPPPPDGTPTFYNRMSIEGWETTIDVGRDNTYGDYRNVLIVKGCRGRLVDLVAKPTAWTQAADFALRADGGDEAELPVLAQWLADYVRAGIDRPGVWFDNFRAIATDPAWTGVLVLKASLTALPGDLAGLLAVIDREDSYAHHLGVAISPIGITGDRRLDITGSSSLFQLVDYANPALPDPEPVAPLPPAGPGPYDFRLLTLRALFENTSVRGFDGLAQLTLSEFFGDRVLHMDDPDDVYHTILLKCAYQLQGDVGAFVLDNTDDSVFTLDGDVLRRVEVTKAQMVTTDATTVRFDLWGFLDFGVLCAVGAVPGVQDVPFDLFGFGSPPKRPRSRAGLSFSGLSVVMDTSVDPPAYGFDVGALTFDPSRSTSRPGSLYQAFGLRLKDLLHGDTTDDPSAQDYLPVPTSAPLSGVAGKRWYALEFQLDLGTIGALASDVGLSAGLIVAWSPGPVRDRSSTTVVPYDAMAGLRLPGVTSKSRGLTVQSVLKLSVGDLRLTYEPAPPSASRYWVLWLNDIALKFLGLLKIPPNGAVGFACFGGPDAGGDPRGIGWYAVYNQDKPKAGIR</sequence>
<dbReference type="OrthoDB" id="580741at2"/>
<gene>
    <name evidence="1" type="ORF">SAMN05421507_102706</name>
</gene>
<keyword evidence="2" id="KW-1185">Reference proteome</keyword>
<dbReference type="AlphaFoldDB" id="A0A1H0K0R7"/>
<evidence type="ECO:0000313" key="1">
    <source>
        <dbReference type="EMBL" id="SDO49322.1"/>
    </source>
</evidence>
<dbReference type="STRING" id="641025.SAMN05421507_102706"/>
<dbReference type="EMBL" id="FNIX01000002">
    <property type="protein sequence ID" value="SDO49322.1"/>
    <property type="molecule type" value="Genomic_DNA"/>
</dbReference>
<evidence type="ECO:0000313" key="2">
    <source>
        <dbReference type="Proteomes" id="UP000199691"/>
    </source>
</evidence>
<reference evidence="2" key="1">
    <citation type="submission" date="2016-10" db="EMBL/GenBank/DDBJ databases">
        <authorList>
            <person name="Varghese N."/>
            <person name="Submissions S."/>
        </authorList>
    </citation>
    <scope>NUCLEOTIDE SEQUENCE [LARGE SCALE GENOMIC DNA]</scope>
    <source>
        <strain evidence="2">CGMCC 4.6609</strain>
    </source>
</reference>
<dbReference type="RefSeq" id="WP_090096646.1">
    <property type="nucleotide sequence ID" value="NZ_FNIX01000002.1"/>
</dbReference>
<name>A0A1H0K0R7_9PSEU</name>
<organism evidence="1 2">
    <name type="scientific">Lentzea jiangxiensis</name>
    <dbReference type="NCBI Taxonomy" id="641025"/>
    <lineage>
        <taxon>Bacteria</taxon>
        <taxon>Bacillati</taxon>
        <taxon>Actinomycetota</taxon>
        <taxon>Actinomycetes</taxon>
        <taxon>Pseudonocardiales</taxon>
        <taxon>Pseudonocardiaceae</taxon>
        <taxon>Lentzea</taxon>
    </lineage>
</organism>